<feature type="compositionally biased region" description="Basic and acidic residues" evidence="2">
    <location>
        <begin position="321"/>
        <end position="338"/>
    </location>
</feature>
<accession>A0A2P6M6R2</accession>
<dbReference type="GO" id="GO:0000731">
    <property type="term" value="P:DNA synthesis involved in DNA repair"/>
    <property type="evidence" value="ECO:0007669"/>
    <property type="project" value="TreeGrafter"/>
</dbReference>
<sequence>MQRLERVHLVQFFLFEAQSLALDPTTAIIAPNGAGKSALLDALQIVLLGADRSRIRFNAQAGGSARARSIRDYCLGVFRSGEDGRKRRTATTYISLVFRDEASGEPLTAGVALGASADEPEHRVHGLYLLPGVDLALEDHLETVDGRQLPLAWPAFRELAARRCKAAGTKAEFHAVADRFVKDLLHRLRPSPTAHLDANAYRKAFQNALNLQRVDDVDIFVRTLVAEDRPTDVQRFRAVLETFRLLKEKIEQVARRIEAAELVESQYAKVAAQAVRSASYRALAAEYERDQLGEQVDAAGQAVEAAQRQAADTTRALAAAKSERDRAREAHEHARQRLEGSAGYGEQASFDQVAGRDRDTLGQLKQELLRQVGFVRDQLRAAATLELATVDAPALAAALAPWQALHDALRALPADADLPWTPEALHGEVRAALDAALPVLVAVAAQARQLHAAVEQARQQRDAARRNQSRVSAGQAELREDVMRLVGLLQDAGIPATPVCDLVRVADPAWQPAIEAYLRPHVEALLVRPEHEEAAVRLYRSLKGPNAIYGVKLALASQARRGRGADAAPAGSVAALVEGKDADAVAYLRRQLGEMACVETEGELVRTRHALSRDGLVSKGGGIERLRLPAARDLKIGAADGRDRLRVLHDELDGAERTLRRLEPLLQRAEAVHQALATLADPEAAADALHARALQHRQAEARYRLLREQQEAALDPDLVRLAERVQALSREAAGFDQQVLDLSGRLALANDAAQRAESLLEALRTQEEGAARRAVAAFAHPDVDPARVERQREELDERHPSLQERRQRCEERARDADATLARALPEAWSQLAQYAKDHGLVLDFDPDAWREARAVLDRELTRLRDTELVQYQGEADQAYSTAVETFRSNVASALYDNFTRLREQINTLNRTLRASPAFSNNERYQFHYEVAPEYRELHRFIQRAADLGGEDGLFGSAGELPPAFRDVIEERAGGKGAVASPLDDYRRFFSFEVQIRQDERVVGTLSERMRSGSGGEHRAPLYVIAGAALAAAYGKTEGQSGGLGLILLDEFGDKIDAQNARATTNYLRSLGLQLVLAAPDTAQGTLSGVLDSYLELFRDGDLLQVERIEVTEAGRALLQSDQFDLHPELLADEAARIAAQVAPG</sequence>
<dbReference type="Pfam" id="PF13558">
    <property type="entry name" value="SbcC_Walker_B"/>
    <property type="match status" value="1"/>
</dbReference>
<dbReference type="OrthoDB" id="174137at2"/>
<reference evidence="3 4" key="1">
    <citation type="submission" date="2018-03" db="EMBL/GenBank/DDBJ databases">
        <title>Arenimonas caeni sp. nov., isolated from activated sludge.</title>
        <authorList>
            <person name="Liu H."/>
        </authorList>
    </citation>
    <scope>NUCLEOTIDE SEQUENCE [LARGE SCALE GENOMIC DNA]</scope>
    <source>
        <strain evidence="4">z29</strain>
    </source>
</reference>
<dbReference type="InterPro" id="IPR027417">
    <property type="entry name" value="P-loop_NTPase"/>
</dbReference>
<dbReference type="Proteomes" id="UP000241736">
    <property type="component" value="Unassembled WGS sequence"/>
</dbReference>
<feature type="coiled-coil region" evidence="1">
    <location>
        <begin position="718"/>
        <end position="812"/>
    </location>
</feature>
<dbReference type="EMBL" id="PVLF01000019">
    <property type="protein sequence ID" value="PRH81666.1"/>
    <property type="molecule type" value="Genomic_DNA"/>
</dbReference>
<evidence type="ECO:0000256" key="2">
    <source>
        <dbReference type="SAM" id="MobiDB-lite"/>
    </source>
</evidence>
<keyword evidence="4" id="KW-1185">Reference proteome</keyword>
<keyword evidence="1" id="KW-0175">Coiled coil</keyword>
<dbReference type="Pfam" id="PF13555">
    <property type="entry name" value="AAA_29"/>
    <property type="match status" value="1"/>
</dbReference>
<protein>
    <recommendedName>
        <fullName evidence="5">SMC hinge domain-containing protein</fullName>
    </recommendedName>
</protein>
<comment type="caution">
    <text evidence="3">The sequence shown here is derived from an EMBL/GenBank/DDBJ whole genome shotgun (WGS) entry which is preliminary data.</text>
</comment>
<dbReference type="RefSeq" id="WP_106991139.1">
    <property type="nucleotide sequence ID" value="NZ_KZ679096.1"/>
</dbReference>
<dbReference type="SUPFAM" id="SSF52540">
    <property type="entry name" value="P-loop containing nucleoside triphosphate hydrolases"/>
    <property type="match status" value="1"/>
</dbReference>
<dbReference type="PANTHER" id="PTHR32182:SF0">
    <property type="entry name" value="DNA REPLICATION AND REPAIR PROTEIN RECF"/>
    <property type="match status" value="1"/>
</dbReference>
<evidence type="ECO:0000313" key="4">
    <source>
        <dbReference type="Proteomes" id="UP000241736"/>
    </source>
</evidence>
<feature type="region of interest" description="Disordered" evidence="2">
    <location>
        <begin position="320"/>
        <end position="343"/>
    </location>
</feature>
<evidence type="ECO:0000256" key="1">
    <source>
        <dbReference type="SAM" id="Coils"/>
    </source>
</evidence>
<feature type="coiled-coil region" evidence="1">
    <location>
        <begin position="440"/>
        <end position="467"/>
    </location>
</feature>
<dbReference type="AlphaFoldDB" id="A0A2P6M6R2"/>
<evidence type="ECO:0000313" key="3">
    <source>
        <dbReference type="EMBL" id="PRH81666.1"/>
    </source>
</evidence>
<dbReference type="CDD" id="cd00267">
    <property type="entry name" value="ABC_ATPase"/>
    <property type="match status" value="1"/>
</dbReference>
<proteinExistence type="predicted"/>
<dbReference type="GO" id="GO:0006302">
    <property type="term" value="P:double-strand break repair"/>
    <property type="evidence" value="ECO:0007669"/>
    <property type="project" value="TreeGrafter"/>
</dbReference>
<evidence type="ECO:0008006" key="5">
    <source>
        <dbReference type="Google" id="ProtNLM"/>
    </source>
</evidence>
<dbReference type="Gene3D" id="3.40.50.300">
    <property type="entry name" value="P-loop containing nucleotide triphosphate hydrolases"/>
    <property type="match status" value="1"/>
</dbReference>
<gene>
    <name evidence="3" type="ORF">C6N40_11315</name>
</gene>
<name>A0A2P6M6R2_9GAMM</name>
<organism evidence="3 4">
    <name type="scientific">Arenimonas caeni</name>
    <dbReference type="NCBI Taxonomy" id="2058085"/>
    <lineage>
        <taxon>Bacteria</taxon>
        <taxon>Pseudomonadati</taxon>
        <taxon>Pseudomonadota</taxon>
        <taxon>Gammaproteobacteria</taxon>
        <taxon>Lysobacterales</taxon>
        <taxon>Lysobacteraceae</taxon>
        <taxon>Arenimonas</taxon>
    </lineage>
</organism>
<dbReference type="PANTHER" id="PTHR32182">
    <property type="entry name" value="DNA REPLICATION AND REPAIR PROTEIN RECF"/>
    <property type="match status" value="1"/>
</dbReference>